<keyword evidence="2" id="KW-1185">Reference proteome</keyword>
<organism evidence="1 2">
    <name type="scientific">Aspergillus brunneoviolaceus CBS 621.78</name>
    <dbReference type="NCBI Taxonomy" id="1450534"/>
    <lineage>
        <taxon>Eukaryota</taxon>
        <taxon>Fungi</taxon>
        <taxon>Dikarya</taxon>
        <taxon>Ascomycota</taxon>
        <taxon>Pezizomycotina</taxon>
        <taxon>Eurotiomycetes</taxon>
        <taxon>Eurotiomycetidae</taxon>
        <taxon>Eurotiales</taxon>
        <taxon>Aspergillaceae</taxon>
        <taxon>Aspergillus</taxon>
        <taxon>Aspergillus subgen. Circumdati</taxon>
    </lineage>
</organism>
<reference evidence="1" key="1">
    <citation type="submission" date="2018-02" db="EMBL/GenBank/DDBJ databases">
        <title>The genomes of Aspergillus section Nigri reveals drivers in fungal speciation.</title>
        <authorList>
            <consortium name="DOE Joint Genome Institute"/>
            <person name="Vesth T.C."/>
            <person name="Nybo J."/>
            <person name="Theobald S."/>
            <person name="Brandl J."/>
            <person name="Frisvad J.C."/>
            <person name="Nielsen K.F."/>
            <person name="Lyhne E.K."/>
            <person name="Kogle M.E."/>
            <person name="Kuo A."/>
            <person name="Riley R."/>
            <person name="Clum A."/>
            <person name="Nolan M."/>
            <person name="Lipzen A."/>
            <person name="Salamov A."/>
            <person name="Henrissat B."/>
            <person name="Wiebenga A."/>
            <person name="De vries R.P."/>
            <person name="Grigoriev I.V."/>
            <person name="Mortensen U.H."/>
            <person name="Andersen M.R."/>
            <person name="Baker S.E."/>
        </authorList>
    </citation>
    <scope>NUCLEOTIDE SEQUENCE</scope>
    <source>
        <strain evidence="1">CBS 621.78</strain>
    </source>
</reference>
<evidence type="ECO:0000313" key="1">
    <source>
        <dbReference type="EMBL" id="RAH50606.1"/>
    </source>
</evidence>
<name>A0ACD1GMW3_9EURO</name>
<gene>
    <name evidence="1" type="ORF">BO95DRAFT_158001</name>
</gene>
<accession>A0ACD1GMW3</accession>
<evidence type="ECO:0000313" key="2">
    <source>
        <dbReference type="Proteomes" id="UP000249057"/>
    </source>
</evidence>
<dbReference type="EMBL" id="KZ825313">
    <property type="protein sequence ID" value="RAH50606.1"/>
    <property type="molecule type" value="Genomic_DNA"/>
</dbReference>
<protein>
    <submittedName>
        <fullName evidence="1">Uncharacterized protein</fullName>
    </submittedName>
</protein>
<dbReference type="Proteomes" id="UP000249057">
    <property type="component" value="Unassembled WGS sequence"/>
</dbReference>
<proteinExistence type="predicted"/>
<sequence>MLPDADINALDSHLGTIVRENQQHHDNLQNLLSKFQELLESYNNLKSDYEEEKEGRERYKRLARGQERNPFVLVLVDGDGYLFKEHLIKAGSDGGITAARLMHDSIRELLHDRLGGHADQCRIMVRIYANVLGLSKALARSGLVGHEARSLSPFVANLTSSQDLFDFIDAGDKKEAADYKIRGQPVLPTATSCSLTEIEMFRMFADNNQCKHIFFAGCHDAGYLNLLTPYRGRTDRITLLKAAGFHNQYNTLDLPVRELREVFMSTPFAGVHARESPSQTQSQSQIIPPSLSRPVCKHYQKGICRYGSTCIKLHIQPNQQISKVPDDTSSIFDRENSSPSRTHEYYAANLPTTTDPFYGTHVPINKTGDRIDTYCAAPSPEARDQYSRRARFHRPCNNFHLAGHCDTVNCEFDHGPIDINSRSVMAHILRQHPCGAGLTCRSMKCFLGHHCQKDGCRGTKPCRFNRHAHMLDLHIAKWVPALEKEDVVAPSVSDASEEASPVDSDNTFAYSTNDTLS</sequence>